<accession>E1Z8R2</accession>
<dbReference type="InterPro" id="IPR046347">
    <property type="entry name" value="bZIP_sf"/>
</dbReference>
<feature type="region of interest" description="Disordered" evidence="1">
    <location>
        <begin position="103"/>
        <end position="170"/>
    </location>
</feature>
<dbReference type="PROSITE" id="PS00036">
    <property type="entry name" value="BZIP_BASIC"/>
    <property type="match status" value="1"/>
</dbReference>
<dbReference type="AlphaFoldDB" id="E1Z8R2"/>
<sequence length="512" mass="53587">MKVNAGQTAGMHGAMMPPQAGSMGGMQLAYMQAAQQMGQPGMMLPAMPAGGALPQMVMAPQQQAGLPVAAAGALPMGMLGGGGGLPDPYAPVPPATSPTPFGAPGGGPMMGLDLQLNGGGYGGGGGAPPAAQLSGDDSQGGGSQGGDSKHRKTAKQQEANKIAQQRYRERKKQKFVEMEAQISVLSKQLAALQALQSRNQILEGLNGELQTQLMSKEKEVERLKLALDVSAERSLSGHSHPSSPSADGDHGTTTALREHGDEASHPTTNACDLLPQDMAGIDFKKGFADQVVRLREFVELHGVTQGAVADHGLTPQQMQELGMIVARSCQLCQAALRAEGVRVIELISKDPSSFSTVDSATEAARWAQCLHVMHLAPEQQEAMSLMLPHSSKNPSEDNTVEGRMQNMSQAGYLHVAKSSAELGDVLDKIKDNLRREQRAVMDLNCQLISKILTPLQGAHYMLKAYPQHCDALALSNTLAKHLGREEFSEGGAAAAAGAANPGIACQADGGCC</sequence>
<dbReference type="EMBL" id="GL433839">
    <property type="protein sequence ID" value="EFN57652.1"/>
    <property type="molecule type" value="Genomic_DNA"/>
</dbReference>
<dbReference type="SMART" id="SM00338">
    <property type="entry name" value="BRLZ"/>
    <property type="match status" value="1"/>
</dbReference>
<feature type="region of interest" description="Disordered" evidence="1">
    <location>
        <begin position="231"/>
        <end position="271"/>
    </location>
</feature>
<feature type="domain" description="BZIP" evidence="2">
    <location>
        <begin position="155"/>
        <end position="170"/>
    </location>
</feature>
<gene>
    <name evidence="3" type="ORF">CHLNCDRAFT_57199</name>
</gene>
<evidence type="ECO:0000259" key="2">
    <source>
        <dbReference type="PROSITE" id="PS00036"/>
    </source>
</evidence>
<dbReference type="RefSeq" id="XP_005849754.1">
    <property type="nucleotide sequence ID" value="XM_005849692.1"/>
</dbReference>
<feature type="compositionally biased region" description="Low complexity" evidence="1">
    <location>
        <begin position="234"/>
        <end position="245"/>
    </location>
</feature>
<dbReference type="KEGG" id="cvr:CHLNCDRAFT_57199"/>
<proteinExistence type="predicted"/>
<keyword evidence="4" id="KW-1185">Reference proteome</keyword>
<evidence type="ECO:0000313" key="3">
    <source>
        <dbReference type="EMBL" id="EFN57652.1"/>
    </source>
</evidence>
<evidence type="ECO:0000313" key="4">
    <source>
        <dbReference type="Proteomes" id="UP000008141"/>
    </source>
</evidence>
<dbReference type="InterPro" id="IPR004827">
    <property type="entry name" value="bZIP"/>
</dbReference>
<protein>
    <submittedName>
        <fullName evidence="3">Expressed protein</fullName>
    </submittedName>
</protein>
<dbReference type="InParanoid" id="E1Z8R2"/>
<dbReference type="OrthoDB" id="510453at2759"/>
<dbReference type="GO" id="GO:0003700">
    <property type="term" value="F:DNA-binding transcription factor activity"/>
    <property type="evidence" value="ECO:0007669"/>
    <property type="project" value="InterPro"/>
</dbReference>
<dbReference type="GeneID" id="17357122"/>
<feature type="compositionally biased region" description="Gly residues" evidence="1">
    <location>
        <begin position="117"/>
        <end position="127"/>
    </location>
</feature>
<dbReference type="SUPFAM" id="SSF57959">
    <property type="entry name" value="Leucine zipper domain"/>
    <property type="match status" value="1"/>
</dbReference>
<evidence type="ECO:0000256" key="1">
    <source>
        <dbReference type="SAM" id="MobiDB-lite"/>
    </source>
</evidence>
<dbReference type="CDD" id="cd14686">
    <property type="entry name" value="bZIP"/>
    <property type="match status" value="1"/>
</dbReference>
<dbReference type="Proteomes" id="UP000008141">
    <property type="component" value="Unassembled WGS sequence"/>
</dbReference>
<organism evidence="4">
    <name type="scientific">Chlorella variabilis</name>
    <name type="common">Green alga</name>
    <dbReference type="NCBI Taxonomy" id="554065"/>
    <lineage>
        <taxon>Eukaryota</taxon>
        <taxon>Viridiplantae</taxon>
        <taxon>Chlorophyta</taxon>
        <taxon>core chlorophytes</taxon>
        <taxon>Trebouxiophyceae</taxon>
        <taxon>Chlorellales</taxon>
        <taxon>Chlorellaceae</taxon>
        <taxon>Chlorella clade</taxon>
        <taxon>Chlorella</taxon>
    </lineage>
</organism>
<dbReference type="Gene3D" id="1.20.5.170">
    <property type="match status" value="1"/>
</dbReference>
<name>E1Z8R2_CHLVA</name>
<reference evidence="3 4" key="1">
    <citation type="journal article" date="2010" name="Plant Cell">
        <title>The Chlorella variabilis NC64A genome reveals adaptation to photosymbiosis, coevolution with viruses, and cryptic sex.</title>
        <authorList>
            <person name="Blanc G."/>
            <person name="Duncan G."/>
            <person name="Agarkova I."/>
            <person name="Borodovsky M."/>
            <person name="Gurnon J."/>
            <person name="Kuo A."/>
            <person name="Lindquist E."/>
            <person name="Lucas S."/>
            <person name="Pangilinan J."/>
            <person name="Polle J."/>
            <person name="Salamov A."/>
            <person name="Terry A."/>
            <person name="Yamada T."/>
            <person name="Dunigan D.D."/>
            <person name="Grigoriev I.V."/>
            <person name="Claverie J.M."/>
            <person name="Van Etten J.L."/>
        </authorList>
    </citation>
    <scope>NUCLEOTIDE SEQUENCE [LARGE SCALE GENOMIC DNA]</scope>
    <source>
        <strain evidence="3 4">NC64A</strain>
    </source>
</reference>